<dbReference type="Proteomes" id="UP000028006">
    <property type="component" value="Unassembled WGS sequence"/>
</dbReference>
<dbReference type="AlphaFoldDB" id="A0A081N4T2"/>
<protein>
    <submittedName>
        <fullName evidence="1">Uncharacterized protein</fullName>
    </submittedName>
</protein>
<evidence type="ECO:0000313" key="2">
    <source>
        <dbReference type="Proteomes" id="UP000028006"/>
    </source>
</evidence>
<accession>A0A081N4T2</accession>
<organism evidence="1 2">
    <name type="scientific">Endozoicomonas montiporae</name>
    <dbReference type="NCBI Taxonomy" id="1027273"/>
    <lineage>
        <taxon>Bacteria</taxon>
        <taxon>Pseudomonadati</taxon>
        <taxon>Pseudomonadota</taxon>
        <taxon>Gammaproteobacteria</taxon>
        <taxon>Oceanospirillales</taxon>
        <taxon>Endozoicomonadaceae</taxon>
        <taxon>Endozoicomonas</taxon>
    </lineage>
</organism>
<reference evidence="1 2" key="1">
    <citation type="submission" date="2014-06" db="EMBL/GenBank/DDBJ databases">
        <title>Whole Genome Sequences of Three Symbiotic Endozoicomonas Bacteria.</title>
        <authorList>
            <person name="Neave M.J."/>
            <person name="Apprill A."/>
            <person name="Voolstra C.R."/>
        </authorList>
    </citation>
    <scope>NUCLEOTIDE SEQUENCE [LARGE SCALE GENOMIC DNA]</scope>
    <source>
        <strain evidence="1 2">LMG 24815</strain>
    </source>
</reference>
<gene>
    <name evidence="1" type="ORF">GZ77_13865</name>
</gene>
<keyword evidence="2" id="KW-1185">Reference proteome</keyword>
<name>A0A081N4T2_9GAMM</name>
<proteinExistence type="predicted"/>
<comment type="caution">
    <text evidence="1">The sequence shown here is derived from an EMBL/GenBank/DDBJ whole genome shotgun (WGS) entry which is preliminary data.</text>
</comment>
<evidence type="ECO:0000313" key="1">
    <source>
        <dbReference type="EMBL" id="KEQ13455.1"/>
    </source>
</evidence>
<dbReference type="EMBL" id="JOKG01000003">
    <property type="protein sequence ID" value="KEQ13455.1"/>
    <property type="molecule type" value="Genomic_DNA"/>
</dbReference>
<sequence>MTEAIIAKANEMISGAGYIFWKRSGKRNAQFVLLEINELDIIGEDPGCHSEKALTCNTDSIF</sequence>